<dbReference type="Proteomes" id="UP000186922">
    <property type="component" value="Unassembled WGS sequence"/>
</dbReference>
<keyword evidence="9" id="KW-1185">Reference proteome</keyword>
<keyword evidence="5" id="KW-0443">Lipid metabolism</keyword>
<feature type="transmembrane region" description="Helical" evidence="6">
    <location>
        <begin position="13"/>
        <end position="33"/>
    </location>
</feature>
<dbReference type="GO" id="GO:0016020">
    <property type="term" value="C:membrane"/>
    <property type="evidence" value="ECO:0007669"/>
    <property type="project" value="InterPro"/>
</dbReference>
<organism evidence="8 9">
    <name type="scientific">Ramazzottius varieornatus</name>
    <name type="common">Water bear</name>
    <name type="synonym">Tardigrade</name>
    <dbReference type="NCBI Taxonomy" id="947166"/>
    <lineage>
        <taxon>Eukaryota</taxon>
        <taxon>Metazoa</taxon>
        <taxon>Ecdysozoa</taxon>
        <taxon>Tardigrada</taxon>
        <taxon>Eutardigrada</taxon>
        <taxon>Parachela</taxon>
        <taxon>Hypsibioidea</taxon>
        <taxon>Ramazzottiidae</taxon>
        <taxon>Ramazzottius</taxon>
    </lineage>
</organism>
<dbReference type="EC" id="2.3.1.51" evidence="5"/>
<comment type="domain">
    <text evidence="5">The HXXXXD motif is essential for acyltransferase activity and may constitute the binding site for the phosphate moiety of the glycerol-3-phosphate.</text>
</comment>
<dbReference type="STRING" id="947166.A0A1D1VBM5"/>
<comment type="caution">
    <text evidence="8">The sequence shown here is derived from an EMBL/GenBank/DDBJ whole genome shotgun (WGS) entry which is preliminary data.</text>
</comment>
<name>A0A1D1VBM5_RAMVA</name>
<dbReference type="EMBL" id="BDGG01000004">
    <property type="protein sequence ID" value="GAU98215.1"/>
    <property type="molecule type" value="Genomic_DNA"/>
</dbReference>
<dbReference type="GO" id="GO:0006654">
    <property type="term" value="P:phosphatidic acid biosynthetic process"/>
    <property type="evidence" value="ECO:0007669"/>
    <property type="project" value="TreeGrafter"/>
</dbReference>
<evidence type="ECO:0000256" key="1">
    <source>
        <dbReference type="ARBA" id="ARBA00004728"/>
    </source>
</evidence>
<dbReference type="SMART" id="SM00563">
    <property type="entry name" value="PlsC"/>
    <property type="match status" value="1"/>
</dbReference>
<keyword evidence="4 5" id="KW-0012">Acyltransferase</keyword>
<keyword evidence="3 5" id="KW-0808">Transferase</keyword>
<reference evidence="8 9" key="1">
    <citation type="journal article" date="2016" name="Nat. Commun.">
        <title>Extremotolerant tardigrade genome and improved radiotolerance of human cultured cells by tardigrade-unique protein.</title>
        <authorList>
            <person name="Hashimoto T."/>
            <person name="Horikawa D.D."/>
            <person name="Saito Y."/>
            <person name="Kuwahara H."/>
            <person name="Kozuka-Hata H."/>
            <person name="Shin-I T."/>
            <person name="Minakuchi Y."/>
            <person name="Ohishi K."/>
            <person name="Motoyama A."/>
            <person name="Aizu T."/>
            <person name="Enomoto A."/>
            <person name="Kondo K."/>
            <person name="Tanaka S."/>
            <person name="Hara Y."/>
            <person name="Koshikawa S."/>
            <person name="Sagara H."/>
            <person name="Miura T."/>
            <person name="Yokobori S."/>
            <person name="Miyagawa K."/>
            <person name="Suzuki Y."/>
            <person name="Kubo T."/>
            <person name="Oyama M."/>
            <person name="Kohara Y."/>
            <person name="Fujiyama A."/>
            <person name="Arakawa K."/>
            <person name="Katayama T."/>
            <person name="Toyoda A."/>
            <person name="Kunieda T."/>
        </authorList>
    </citation>
    <scope>NUCLEOTIDE SEQUENCE [LARGE SCALE GENOMIC DNA]</scope>
    <source>
        <strain evidence="8 9">YOKOZUNA-1</strain>
    </source>
</reference>
<evidence type="ECO:0000256" key="2">
    <source>
        <dbReference type="ARBA" id="ARBA00008655"/>
    </source>
</evidence>
<dbReference type="Pfam" id="PF01553">
    <property type="entry name" value="Acyltransferase"/>
    <property type="match status" value="1"/>
</dbReference>
<accession>A0A1D1VBM5</accession>
<evidence type="ECO:0000256" key="4">
    <source>
        <dbReference type="ARBA" id="ARBA00023315"/>
    </source>
</evidence>
<dbReference type="GO" id="GO:0005783">
    <property type="term" value="C:endoplasmic reticulum"/>
    <property type="evidence" value="ECO:0007669"/>
    <property type="project" value="TreeGrafter"/>
</dbReference>
<evidence type="ECO:0000259" key="7">
    <source>
        <dbReference type="SMART" id="SM00563"/>
    </source>
</evidence>
<dbReference type="InterPro" id="IPR002123">
    <property type="entry name" value="Plipid/glycerol_acylTrfase"/>
</dbReference>
<keyword evidence="5" id="KW-1208">Phospholipid metabolism</keyword>
<evidence type="ECO:0000256" key="6">
    <source>
        <dbReference type="SAM" id="Phobius"/>
    </source>
</evidence>
<keyword evidence="6" id="KW-1133">Transmembrane helix</keyword>
<feature type="domain" description="Phospholipid/glycerol acyltransferase" evidence="7">
    <location>
        <begin position="108"/>
        <end position="222"/>
    </location>
</feature>
<feature type="transmembrane region" description="Helical" evidence="6">
    <location>
        <begin position="139"/>
        <end position="157"/>
    </location>
</feature>
<dbReference type="InterPro" id="IPR004552">
    <property type="entry name" value="AGP_acyltrans"/>
</dbReference>
<feature type="transmembrane region" description="Helical" evidence="6">
    <location>
        <begin position="45"/>
        <end position="63"/>
    </location>
</feature>
<dbReference type="PANTHER" id="PTHR10434">
    <property type="entry name" value="1-ACYL-SN-GLYCEROL-3-PHOSPHATE ACYLTRANSFERASE"/>
    <property type="match status" value="1"/>
</dbReference>
<evidence type="ECO:0000313" key="9">
    <source>
        <dbReference type="Proteomes" id="UP000186922"/>
    </source>
</evidence>
<dbReference type="SUPFAM" id="SSF69593">
    <property type="entry name" value="Glycerol-3-phosphate (1)-acyltransferase"/>
    <property type="match status" value="1"/>
</dbReference>
<comment type="pathway">
    <text evidence="1">Phospholipid metabolism; CDP-diacylglycerol biosynthesis; CDP-diacylglycerol from sn-glycerol 3-phosphate: step 2/3.</text>
</comment>
<comment type="catalytic activity">
    <reaction evidence="5">
        <text>a 1-acyl-sn-glycero-3-phosphate + an acyl-CoA = a 1,2-diacyl-sn-glycero-3-phosphate + CoA</text>
        <dbReference type="Rhea" id="RHEA:19709"/>
        <dbReference type="ChEBI" id="CHEBI:57287"/>
        <dbReference type="ChEBI" id="CHEBI:57970"/>
        <dbReference type="ChEBI" id="CHEBI:58342"/>
        <dbReference type="ChEBI" id="CHEBI:58608"/>
        <dbReference type="EC" id="2.3.1.51"/>
    </reaction>
</comment>
<protein>
    <recommendedName>
        <fullName evidence="5">1-acyl-sn-glycerol-3-phosphate acyltransferase</fullName>
        <ecNumber evidence="5">2.3.1.51</ecNumber>
    </recommendedName>
</protein>
<dbReference type="GO" id="GO:0003841">
    <property type="term" value="F:1-acylglycerol-3-phosphate O-acyltransferase activity"/>
    <property type="evidence" value="ECO:0007669"/>
    <property type="project" value="UniProtKB-UniRule"/>
</dbReference>
<dbReference type="NCBIfam" id="TIGR00530">
    <property type="entry name" value="AGP_acyltrn"/>
    <property type="match status" value="1"/>
</dbReference>
<keyword evidence="6" id="KW-0472">Membrane</keyword>
<sequence>MDSSGASSGLFSFLQYFCMLAAIVIPAVWKLYTVSPFFQFLVKQFIYMCCVMLTCTVSVPMAIRNPYDPNNTRDIVAWLFIKFLKVPQIFGITIEHRGLENFDVKGPFIVVCNHQTSLDLIPMCATIPARCTAMGKRELMFAGPFGLSVLLCGGVLVDRRPGKSREAIDQVVRQIKQKNAGLWVFPEGTRNHKGGLLPFKKGAFHMAIQAQIPVIPVVVSSYSPFYEKASYKFNPGKLIVTVLPPVSSKPYTVENIQDFVDNVSSSMLSVFESTSKETASV</sequence>
<dbReference type="AlphaFoldDB" id="A0A1D1VBM5"/>
<keyword evidence="6" id="KW-0812">Transmembrane</keyword>
<keyword evidence="5" id="KW-0594">Phospholipid biosynthesis</keyword>
<keyword evidence="5" id="KW-0444">Lipid biosynthesis</keyword>
<evidence type="ECO:0000313" key="8">
    <source>
        <dbReference type="EMBL" id="GAU98215.1"/>
    </source>
</evidence>
<dbReference type="OrthoDB" id="202234at2759"/>
<evidence type="ECO:0000256" key="3">
    <source>
        <dbReference type="ARBA" id="ARBA00022679"/>
    </source>
</evidence>
<comment type="similarity">
    <text evidence="2 5">Belongs to the 1-acyl-sn-glycerol-3-phosphate acyltransferase family.</text>
</comment>
<dbReference type="PANTHER" id="PTHR10434:SF11">
    <property type="entry name" value="1-ACYL-SN-GLYCEROL-3-PHOSPHATE ACYLTRANSFERASE"/>
    <property type="match status" value="1"/>
</dbReference>
<gene>
    <name evidence="8" type="primary">RvY_09391-1</name>
    <name evidence="8" type="synonym">RvY_09391.1</name>
    <name evidence="8" type="ORF">RvY_09391</name>
</gene>
<proteinExistence type="inferred from homology"/>
<evidence type="ECO:0000256" key="5">
    <source>
        <dbReference type="RuleBase" id="RU361267"/>
    </source>
</evidence>
<dbReference type="CDD" id="cd07989">
    <property type="entry name" value="LPLAT_AGPAT-like"/>
    <property type="match status" value="1"/>
</dbReference>